<proteinExistence type="predicted"/>
<protein>
    <submittedName>
        <fullName evidence="1">Uncharacterized protein</fullName>
    </submittedName>
</protein>
<gene>
    <name evidence="1" type="ORF">ENJ61_05020</name>
</gene>
<comment type="caution">
    <text evidence="1">The sequence shown here is derived from an EMBL/GenBank/DDBJ whole genome shotgun (WGS) entry which is preliminary data.</text>
</comment>
<dbReference type="EMBL" id="DRNB01000179">
    <property type="protein sequence ID" value="HHJ64252.1"/>
    <property type="molecule type" value="Genomic_DNA"/>
</dbReference>
<dbReference type="Proteomes" id="UP000885792">
    <property type="component" value="Unassembled WGS sequence"/>
</dbReference>
<reference evidence="1" key="1">
    <citation type="journal article" date="2020" name="mSystems">
        <title>Genome- and Community-Level Interaction Insights into Carbon Utilization and Element Cycling Functions of Hydrothermarchaeota in Hydrothermal Sediment.</title>
        <authorList>
            <person name="Zhou Z."/>
            <person name="Liu Y."/>
            <person name="Xu W."/>
            <person name="Pan J."/>
            <person name="Luo Z.H."/>
            <person name="Li M."/>
        </authorList>
    </citation>
    <scope>NUCLEOTIDE SEQUENCE [LARGE SCALE GENOMIC DNA]</scope>
    <source>
        <strain evidence="1">HyVt-501</strain>
    </source>
</reference>
<accession>A0A7C5L2U5</accession>
<sequence>MRKGSALLLLSFTPVLYGMSEPAPIPSELKEVKIRITDAQGVSHSLKGIRCSDGTLRLKRGALSYSVPLSSVRRITSLSSAGGNVRIRVEFVDGSAEEFEISATTRCVSESRVGTVSFHMAEIREMELLQGESR</sequence>
<name>A0A7C5L2U5_AQUAO</name>
<evidence type="ECO:0000313" key="1">
    <source>
        <dbReference type="EMBL" id="HHJ64252.1"/>
    </source>
</evidence>
<organism evidence="1">
    <name type="scientific">Aquifex aeolicus</name>
    <dbReference type="NCBI Taxonomy" id="63363"/>
    <lineage>
        <taxon>Bacteria</taxon>
        <taxon>Pseudomonadati</taxon>
        <taxon>Aquificota</taxon>
        <taxon>Aquificia</taxon>
        <taxon>Aquificales</taxon>
        <taxon>Aquificaceae</taxon>
        <taxon>Aquifex</taxon>
    </lineage>
</organism>
<dbReference type="AlphaFoldDB" id="A0A7C5L2U5"/>